<name>A0A0C9WDV1_9AGAM</name>
<evidence type="ECO:0000313" key="2">
    <source>
        <dbReference type="EMBL" id="KIJ62777.1"/>
    </source>
</evidence>
<accession>A0A0C9WDV1</accession>
<keyword evidence="3" id="KW-1185">Reference proteome</keyword>
<protein>
    <submittedName>
        <fullName evidence="2">Uncharacterized protein</fullName>
    </submittedName>
</protein>
<evidence type="ECO:0000256" key="1">
    <source>
        <dbReference type="SAM" id="MobiDB-lite"/>
    </source>
</evidence>
<proteinExistence type="predicted"/>
<sequence length="1159" mass="129245">MPPRKNPSIRRKPTFAEPGTPASNRPYVRSTAVAPGTPSTSTAAPPVLTTAAARSSTTASGQALPSPASLLTGHLPFPIGSKPVKRRRDVGSEIDTTFAEPGGLQSYVGLFDREHLLPITRITLGKHEMAKDLWRGFFSRYLGSDEQAEATLQREAPLPDLQALKAFFHFVAVRGESHLDKTRRGWAYPTTLSFVGATFGMLKRCGVQAASQNVRTQIHAAVREWAMVDKSLQTGHKKKTIVRESDLLDFLAAAMRPEVRIDSNWLRIQLIHFTQKHYEDGHRVGDTVEAAGYKGTRECVLWGDTEWIATGWTEGLGLEVETYWTFRYMKGMRLDEGKNITTASRTLTRTHIVFDRILTAMAIAAALGVFEDDIIECFKTKGRIERFPFIFRIKAEWKGMPVFLLADKSTPSTASSISHLAGKVAKYLGWQSFQLRSFRYGFASAMATKLPKHLFTHFMGHRSNSKYGFANYQTDHRQIDMTGHRFANQGEDQLDTLHWRASVSYDPDKPNPTSEEPAHISVEVLKLDPVMQDLITTLQNAEDAVYARFGKYSVELDENDLGSDAAVTALDAWSEVISHYTDLGSQGNRAALGAQLKNGERLRSASVASLESTDSKHRPRQFSRRSASVASSHMSVDSGRMSVDSSRMSVGSSRMSVDLDRAGVDQVSTRELDPKNDPPLAALGISQQSQPSTAPSTHGILFADDDFLMHVASTLDTISGRHPFLAAIDDDRENPRFAVIYRYIALLRADDVRDKGQCIWCLHNESISKEKREYDHRDHYSQHIWACESLHNPGTIRCNVCGSLVVDPESITEEDDPDGTGALAIEAALNSHFEACFERVKGMLAGEDDSLDDEDLEAEGKGKSKVSITSGPTQLSVASRLGGSRRLMRRYLCPICVFDVDKPWPQRLNCWMSVEKLYQHLHSHYSNLSRKKIVRSGINYSTRSVCNFPPCRDVKLATTAEIINHLHEAHRYDLVMCSREHDGTHCPGSCSLTLEGDFMYFTDAQVDKSENNAPMPSVCLVDHRKNDMRRRARDRICAGSTNDKDEPKSQPNESAIEITAEPADTEEIPSSIEPSLQPAVESATSSSASSPFAQLEQCLSQFIIDTPRFKEYGLLEKFRKEDVDLEMLRSMNCRGLREAFPELTFGVAKSLLDFVKVWT</sequence>
<feature type="region of interest" description="Disordered" evidence="1">
    <location>
        <begin position="1060"/>
        <end position="1085"/>
    </location>
</feature>
<feature type="compositionally biased region" description="Low complexity" evidence="1">
    <location>
        <begin position="30"/>
        <end position="46"/>
    </location>
</feature>
<feature type="region of interest" description="Disordered" evidence="1">
    <location>
        <begin position="605"/>
        <end position="655"/>
    </location>
</feature>
<dbReference type="AlphaFoldDB" id="A0A0C9WDV1"/>
<feature type="compositionally biased region" description="Polar residues" evidence="1">
    <location>
        <begin position="624"/>
        <end position="633"/>
    </location>
</feature>
<dbReference type="PANTHER" id="PTHR37535:SF3">
    <property type="entry name" value="FLUG DOMAIN-CONTAINING PROTEIN"/>
    <property type="match status" value="1"/>
</dbReference>
<dbReference type="Proteomes" id="UP000053820">
    <property type="component" value="Unassembled WGS sequence"/>
</dbReference>
<dbReference type="HOGENOM" id="CLU_273529_0_0_1"/>
<reference evidence="2 3" key="1">
    <citation type="submission" date="2014-04" db="EMBL/GenBank/DDBJ databases">
        <title>Evolutionary Origins and Diversification of the Mycorrhizal Mutualists.</title>
        <authorList>
            <consortium name="DOE Joint Genome Institute"/>
            <consortium name="Mycorrhizal Genomics Consortium"/>
            <person name="Kohler A."/>
            <person name="Kuo A."/>
            <person name="Nagy L.G."/>
            <person name="Floudas D."/>
            <person name="Copeland A."/>
            <person name="Barry K.W."/>
            <person name="Cichocki N."/>
            <person name="Veneault-Fourrey C."/>
            <person name="LaButti K."/>
            <person name="Lindquist E.A."/>
            <person name="Lipzen A."/>
            <person name="Lundell T."/>
            <person name="Morin E."/>
            <person name="Murat C."/>
            <person name="Riley R."/>
            <person name="Ohm R."/>
            <person name="Sun H."/>
            <person name="Tunlid A."/>
            <person name="Henrissat B."/>
            <person name="Grigoriev I.V."/>
            <person name="Hibbett D.S."/>
            <person name="Martin F."/>
        </authorList>
    </citation>
    <scope>NUCLEOTIDE SEQUENCE [LARGE SCALE GENOMIC DNA]</scope>
    <source>
        <strain evidence="2 3">MD-312</strain>
    </source>
</reference>
<evidence type="ECO:0000313" key="3">
    <source>
        <dbReference type="Proteomes" id="UP000053820"/>
    </source>
</evidence>
<dbReference type="PANTHER" id="PTHR37535">
    <property type="entry name" value="FLUG DOMAIN PROTEIN"/>
    <property type="match status" value="1"/>
</dbReference>
<organism evidence="2 3">
    <name type="scientific">Hydnomerulius pinastri MD-312</name>
    <dbReference type="NCBI Taxonomy" id="994086"/>
    <lineage>
        <taxon>Eukaryota</taxon>
        <taxon>Fungi</taxon>
        <taxon>Dikarya</taxon>
        <taxon>Basidiomycota</taxon>
        <taxon>Agaricomycotina</taxon>
        <taxon>Agaricomycetes</taxon>
        <taxon>Agaricomycetidae</taxon>
        <taxon>Boletales</taxon>
        <taxon>Boletales incertae sedis</taxon>
        <taxon>Leucogyrophana</taxon>
    </lineage>
</organism>
<feature type="compositionally biased region" description="Low complexity" evidence="1">
    <location>
        <begin position="634"/>
        <end position="655"/>
    </location>
</feature>
<gene>
    <name evidence="2" type="ORF">HYDPIDRAFT_29929</name>
</gene>
<dbReference type="OrthoDB" id="3271023at2759"/>
<dbReference type="EMBL" id="KN839853">
    <property type="protein sequence ID" value="KIJ62777.1"/>
    <property type="molecule type" value="Genomic_DNA"/>
</dbReference>
<feature type="region of interest" description="Disordered" evidence="1">
    <location>
        <begin position="1"/>
        <end position="46"/>
    </location>
</feature>